<sequence length="109" mass="12312">MMDHVTRQMIIVNQILEERDAQDALFGRQDDLPNGTGAEEMKQLADRYRYACDAAFAAGEGTLRHVFLEEVFEAMAESDPVKLRAELLQAVAVGVKWLEAIDKQQEESQ</sequence>
<accession>A0A0K2B1M4</accession>
<evidence type="ECO:0000313" key="2">
    <source>
        <dbReference type="Proteomes" id="UP000061018"/>
    </source>
</evidence>
<dbReference type="RefSeq" id="WP_053139460.1">
    <property type="nucleotide sequence ID" value="NZ_CP012382.1"/>
</dbReference>
<gene>
    <name evidence="1" type="ORF">SAM23877_6134</name>
</gene>
<reference evidence="2" key="1">
    <citation type="journal article" date="2015" name="J. Biotechnol.">
        <title>Complete genome sequence of Streptomyces ambofaciens ATCC 23877, the spiramycin producer.</title>
        <authorList>
            <person name="Thibessard A."/>
            <person name="Haas D."/>
            <person name="Gerbaud C."/>
            <person name="Aigle B."/>
            <person name="Lautru S."/>
            <person name="Pernodet J.L."/>
            <person name="Leblond P."/>
        </authorList>
    </citation>
    <scope>NUCLEOTIDE SEQUENCE [LARGE SCALE GENOMIC DNA]</scope>
    <source>
        <strain evidence="2">ATCC 23877 / 3486 / DSM 40053 / JCM 4204 / NBRC 12836 / NRRL B-2516</strain>
    </source>
</reference>
<organism evidence="1 2">
    <name type="scientific">Streptomyces ambofaciens (strain ATCC 23877 / 3486 / DSM 40053 / JCM 4204 / NBRC 12836 / NRRL B-2516)</name>
    <dbReference type="NCBI Taxonomy" id="278992"/>
    <lineage>
        <taxon>Bacteria</taxon>
        <taxon>Bacillati</taxon>
        <taxon>Actinomycetota</taxon>
        <taxon>Actinomycetes</taxon>
        <taxon>Kitasatosporales</taxon>
        <taxon>Streptomycetaceae</taxon>
        <taxon>Streptomyces</taxon>
    </lineage>
</organism>
<dbReference type="AlphaFoldDB" id="A0A0K2B1M4"/>
<dbReference type="KEGG" id="samb:SAM23877_6134"/>
<evidence type="ECO:0000313" key="1">
    <source>
        <dbReference type="EMBL" id="AKZ59179.1"/>
    </source>
</evidence>
<dbReference type="Proteomes" id="UP000061018">
    <property type="component" value="Chromosome"/>
</dbReference>
<dbReference type="EMBL" id="CP012382">
    <property type="protein sequence ID" value="AKZ59179.1"/>
    <property type="molecule type" value="Genomic_DNA"/>
</dbReference>
<protein>
    <submittedName>
        <fullName evidence="1">Uncharacterized protein</fullName>
    </submittedName>
</protein>
<name>A0A0K2B1M4_STRA7</name>
<proteinExistence type="predicted"/>